<feature type="region of interest" description="Disordered" evidence="1">
    <location>
        <begin position="55"/>
        <end position="74"/>
    </location>
</feature>
<name>A0ABQ9GCE7_9NEOP</name>
<evidence type="ECO:0000256" key="1">
    <source>
        <dbReference type="SAM" id="MobiDB-lite"/>
    </source>
</evidence>
<evidence type="ECO:0000313" key="2">
    <source>
        <dbReference type="EMBL" id="KAJ8869157.1"/>
    </source>
</evidence>
<accession>A0ABQ9GCE7</accession>
<protein>
    <submittedName>
        <fullName evidence="2">Uncharacterized protein</fullName>
    </submittedName>
</protein>
<reference evidence="2 3" key="1">
    <citation type="submission" date="2023-02" db="EMBL/GenBank/DDBJ databases">
        <title>LHISI_Scaffold_Assembly.</title>
        <authorList>
            <person name="Stuart O.P."/>
            <person name="Cleave R."/>
            <person name="Magrath M.J.L."/>
            <person name="Mikheyev A.S."/>
        </authorList>
    </citation>
    <scope>NUCLEOTIDE SEQUENCE [LARGE SCALE GENOMIC DNA]</scope>
    <source>
        <strain evidence="2">Daus_M_001</strain>
        <tissue evidence="2">Leg muscle</tissue>
    </source>
</reference>
<comment type="caution">
    <text evidence="2">The sequence shown here is derived from an EMBL/GenBank/DDBJ whole genome shotgun (WGS) entry which is preliminary data.</text>
</comment>
<proteinExistence type="predicted"/>
<sequence>MDYGGAPFSPRFTFMGSQELDVMSRPNIFSHSPHGNTNGGWYLTTCPKDVAQCGTDKQARGTGSSANRTAKSSRMQNHFAEFSGPHSWTFSPLDLQARLAGSPDSVLAQNRSREILYRNYSLPSKVNQGSIPSGFLHVGTVPLVGGFSRGSPVSPALAFRCFSALTSFHPHRLFNASMLRAAGIRSLTRHPSNAAPHGEGVGAAIFSSMRVSYSVAGTEEGRRNKEGTAVQTKPRIYACILRYIEITNQSRLYLPGLFTGYFRLAEACSGVGRILTTRRHTLRQNYSLESRRLVKRSEYGAAPECKEVGEGGGGRYPRKNPSTSGIVLHDSYLRKSGIGGEQSNLSATAAPSLDLASRCIVSTKNNLPRQYVLYASASDAGLIPRALRGQSADGLRPHQRNSLAIPLLYTAIFYGRARTWILALCKRGGLCRCATVSAESLMEACYRRQDCTSVQCFARRGEERVDAHVSVAPSAPTILGLRRAKFLQLGGHPKTQISLPRQRSASNLNDRNSLYYWFPWEFNPFRPSVHSCVVLTTPATIQSTTSVHYLKFSKQQATCSPEATRHVFPKAWKRDSSERSSTFTDCVNKRDITRPGSKRHETSCSGGTLNCPRVATNRYHYRGIFLYFKIETVTTAQNRRIWEAAVAQWLASSPPTTAIRARPPGGLAPGFSHVGIVLDDAACRRVFSGHSRFPRPCIPAPLHPRVSFHVVFRDDGYLRVPAGKPVTRRCPTGKTLTCENPGATPSGIEPGSSWWEASFLATAVPDETNEFIISDQRLYLARWDRRTVQLTVLCVGLTTHSNCMPLSPLVDSSLCDSFHVFTARGGAVVTRWTRIREDPGSILGSVILSSAFHGFPKSLQANAEMGSLTKGPWPISSQSFPNPCATCTVHNDLAVDETLINHEHLVYFVLNRVARDCTCHVRFRKDKLEVKHECTEDDFAIGSQFTRHALDDSEPMAHLQGNK</sequence>
<dbReference type="EMBL" id="JARBHB010000014">
    <property type="protein sequence ID" value="KAJ8869157.1"/>
    <property type="molecule type" value="Genomic_DNA"/>
</dbReference>
<keyword evidence="3" id="KW-1185">Reference proteome</keyword>
<feature type="compositionally biased region" description="Polar residues" evidence="1">
    <location>
        <begin position="61"/>
        <end position="74"/>
    </location>
</feature>
<dbReference type="Proteomes" id="UP001159363">
    <property type="component" value="Chromosome 13"/>
</dbReference>
<organism evidence="2 3">
    <name type="scientific">Dryococelus australis</name>
    <dbReference type="NCBI Taxonomy" id="614101"/>
    <lineage>
        <taxon>Eukaryota</taxon>
        <taxon>Metazoa</taxon>
        <taxon>Ecdysozoa</taxon>
        <taxon>Arthropoda</taxon>
        <taxon>Hexapoda</taxon>
        <taxon>Insecta</taxon>
        <taxon>Pterygota</taxon>
        <taxon>Neoptera</taxon>
        <taxon>Polyneoptera</taxon>
        <taxon>Phasmatodea</taxon>
        <taxon>Verophasmatodea</taxon>
        <taxon>Anareolatae</taxon>
        <taxon>Phasmatidae</taxon>
        <taxon>Eurycanthinae</taxon>
        <taxon>Dryococelus</taxon>
    </lineage>
</organism>
<gene>
    <name evidence="2" type="ORF">PR048_030725</name>
</gene>
<evidence type="ECO:0000313" key="3">
    <source>
        <dbReference type="Proteomes" id="UP001159363"/>
    </source>
</evidence>